<evidence type="ECO:0000259" key="7">
    <source>
        <dbReference type="Pfam" id="PF13742"/>
    </source>
</evidence>
<dbReference type="GO" id="GO:0009318">
    <property type="term" value="C:exodeoxyribonuclease VII complex"/>
    <property type="evidence" value="ECO:0007669"/>
    <property type="project" value="UniProtKB-UniRule"/>
</dbReference>
<evidence type="ECO:0000256" key="5">
    <source>
        <dbReference type="NCBIfam" id="TIGR00237"/>
    </source>
</evidence>
<organism evidence="9 10">
    <name type="scientific">Thauera propionica</name>
    <dbReference type="NCBI Taxonomy" id="2019431"/>
    <lineage>
        <taxon>Bacteria</taxon>
        <taxon>Pseudomonadati</taxon>
        <taxon>Pseudomonadota</taxon>
        <taxon>Betaproteobacteria</taxon>
        <taxon>Rhodocyclales</taxon>
        <taxon>Zoogloeaceae</taxon>
        <taxon>Thauera</taxon>
    </lineage>
</organism>
<dbReference type="NCBIfam" id="TIGR00237">
    <property type="entry name" value="xseA"/>
    <property type="match status" value="1"/>
</dbReference>
<dbReference type="GO" id="GO:0008855">
    <property type="term" value="F:exodeoxyribonuclease VII activity"/>
    <property type="evidence" value="ECO:0007669"/>
    <property type="project" value="UniProtKB-UniRule"/>
</dbReference>
<dbReference type="PANTHER" id="PTHR30008">
    <property type="entry name" value="EXODEOXYRIBONUCLEASE 7 LARGE SUBUNIT"/>
    <property type="match status" value="1"/>
</dbReference>
<evidence type="ECO:0000313" key="9">
    <source>
        <dbReference type="EMBL" id="OYD52929.1"/>
    </source>
</evidence>
<dbReference type="AlphaFoldDB" id="A0A235EV83"/>
<dbReference type="OrthoDB" id="7235451at2"/>
<dbReference type="InterPro" id="IPR020579">
    <property type="entry name" value="Exonuc_VII_lsu_C"/>
</dbReference>
<evidence type="ECO:0000313" key="10">
    <source>
        <dbReference type="Proteomes" id="UP000215181"/>
    </source>
</evidence>
<dbReference type="Proteomes" id="UP000215181">
    <property type="component" value="Unassembled WGS sequence"/>
</dbReference>
<keyword evidence="1" id="KW-0963">Cytoplasm</keyword>
<dbReference type="Pfam" id="PF13742">
    <property type="entry name" value="tRNA_anti_2"/>
    <property type="match status" value="1"/>
</dbReference>
<feature type="domain" description="Exonuclease VII large subunit C-terminal" evidence="6">
    <location>
        <begin position="210"/>
        <end position="574"/>
    </location>
</feature>
<keyword evidence="4" id="KW-0269">Exonuclease</keyword>
<dbReference type="EC" id="3.1.11.6" evidence="5"/>
<accession>A0A235EV83</accession>
<protein>
    <recommendedName>
        <fullName evidence="5">Exodeoxyribonuclease VII large subunit</fullName>
        <ecNumber evidence="5">3.1.11.6</ecNumber>
    </recommendedName>
</protein>
<comment type="caution">
    <text evidence="9">The sequence shown here is derived from an EMBL/GenBank/DDBJ whole genome shotgun (WGS) entry which is preliminary data.</text>
</comment>
<dbReference type="GO" id="GO:0006308">
    <property type="term" value="P:DNA catabolic process"/>
    <property type="evidence" value="ECO:0007669"/>
    <property type="project" value="UniProtKB-UniRule"/>
</dbReference>
<keyword evidence="3" id="KW-0378">Hydrolase</keyword>
<evidence type="ECO:0000256" key="3">
    <source>
        <dbReference type="ARBA" id="ARBA00022801"/>
    </source>
</evidence>
<evidence type="ECO:0000259" key="6">
    <source>
        <dbReference type="Pfam" id="PF02601"/>
    </source>
</evidence>
<dbReference type="PANTHER" id="PTHR30008:SF0">
    <property type="entry name" value="EXODEOXYRIBONUCLEASE 7 LARGE SUBUNIT"/>
    <property type="match status" value="1"/>
</dbReference>
<dbReference type="EMBL" id="NOIH01000024">
    <property type="protein sequence ID" value="OYD52929.1"/>
    <property type="molecule type" value="Genomic_DNA"/>
</dbReference>
<evidence type="ECO:0000259" key="8">
    <source>
        <dbReference type="Pfam" id="PF18974"/>
    </source>
</evidence>
<reference evidence="9 10" key="1">
    <citation type="submission" date="2017-07" db="EMBL/GenBank/DDBJ databases">
        <title>Thauera sp. KNDSS-Mac4 genome sequence and assembly.</title>
        <authorList>
            <person name="Mayilraj S."/>
        </authorList>
    </citation>
    <scope>NUCLEOTIDE SEQUENCE [LARGE SCALE GENOMIC DNA]</scope>
    <source>
        <strain evidence="9 10">KNDSS-Mac4</strain>
    </source>
</reference>
<dbReference type="InterPro" id="IPR043764">
    <property type="entry name" value="DUF5710"/>
</dbReference>
<dbReference type="Pfam" id="PF02601">
    <property type="entry name" value="Exonuc_VII_L"/>
    <property type="match status" value="1"/>
</dbReference>
<feature type="domain" description="DUF5710" evidence="8">
    <location>
        <begin position="3"/>
        <end position="45"/>
    </location>
</feature>
<dbReference type="GO" id="GO:0003676">
    <property type="term" value="F:nucleic acid binding"/>
    <property type="evidence" value="ECO:0007669"/>
    <property type="project" value="InterPro"/>
</dbReference>
<dbReference type="InterPro" id="IPR025824">
    <property type="entry name" value="OB-fold_nuc-bd_dom"/>
</dbReference>
<dbReference type="InterPro" id="IPR003753">
    <property type="entry name" value="Exonuc_VII_L"/>
</dbReference>
<evidence type="ECO:0000256" key="4">
    <source>
        <dbReference type="ARBA" id="ARBA00022839"/>
    </source>
</evidence>
<keyword evidence="10" id="KW-1185">Reference proteome</keyword>
<dbReference type="CDD" id="cd04489">
    <property type="entry name" value="ExoVII_LU_OBF"/>
    <property type="match status" value="1"/>
</dbReference>
<sequence length="582" mass="63598">MPTYLTTTYQEREQAKALGARWDGGAKRWYVPDGLDPAPFAKWLPSDHPALVDLPSPLSSALPATQAAQSSSVTLADKGMSLSSLLAGVAQAVAQAYEAGVWAKVEVTKIDSRRGHVYLELAERTGEGVAIAQARAMIWATTANKIIPVFERVTGSVLTAGIKLLVRAKPTFHAQYGFSLVIEEIDPEFTLGELEARKREIRARLQREGLFDLNRRLTPPWDFNQVLVVAPQGAAGLGDFDAEARRLQEFGVCAFEYAHSRFQGEGAAFEIRASLLKALASWPRQWGDAPDAIVIIRGGGAVNDLAWLNDYDLARCVCEAPAPVFAGIGHERDSTILDEVANRSFDTPSKVIHGIEQTIRQRTSETKASFEMVSQLAERTLHLARSAVAQRDTEVNSGAQRTLGAARDSVTSLTAEVRLSALQTVRGAAETTREALHEVKHEARSQLAQAKETLPTLLTEVRIEAHQALEEARGASRTNFEAVRERGGRQVRDTDASLERTLADVGRDAKRKIEAARVESEAFLREIAGQGPQKTLNRGFAIVKNADGKAVTSASHLDEDERIEIQFRDGSVPAQTRARKQS</sequence>
<proteinExistence type="predicted"/>
<evidence type="ECO:0000256" key="1">
    <source>
        <dbReference type="ARBA" id="ARBA00022490"/>
    </source>
</evidence>
<feature type="domain" description="OB-fold nucleic acid binding" evidence="7">
    <location>
        <begin position="81"/>
        <end position="186"/>
    </location>
</feature>
<keyword evidence="2" id="KW-0540">Nuclease</keyword>
<dbReference type="RefSeq" id="WP_094269315.1">
    <property type="nucleotide sequence ID" value="NZ_NOIH01000024.1"/>
</dbReference>
<gene>
    <name evidence="9" type="ORF">CGK74_15350</name>
</gene>
<dbReference type="Pfam" id="PF18974">
    <property type="entry name" value="DUF5710"/>
    <property type="match status" value="1"/>
</dbReference>
<name>A0A235EV83_9RHOO</name>
<evidence type="ECO:0000256" key="2">
    <source>
        <dbReference type="ARBA" id="ARBA00022722"/>
    </source>
</evidence>